<accession>A0A553JM73</accession>
<comment type="caution">
    <text evidence="1">The sequence shown here is derived from an EMBL/GenBank/DDBJ whole genome shotgun (WGS) entry which is preliminary data.</text>
</comment>
<sequence>MNPLALTAIVSTFLKTGPDLIRTIGSVFGDEEQETANKVANLVSFASGKPNPEQALNQALSALSPQGLAQLKSLATECEVELARIAANKETTLHQQTQQTIQNGDNSSNAYVSNTRPYMARISGYITGVYVIGLDGAAAFDYGNGASFDMSMLLISPLLAYMGLREMGKWRQGSSALMGISSGLNKLFKRDKAGS</sequence>
<dbReference type="EMBL" id="VKGK01000018">
    <property type="protein sequence ID" value="TRY13584.1"/>
    <property type="molecule type" value="Genomic_DNA"/>
</dbReference>
<dbReference type="AlphaFoldDB" id="A0A553JM73"/>
<reference evidence="2" key="1">
    <citation type="submission" date="2019-07" db="EMBL/GenBank/DDBJ databases">
        <title>Shewanella sp. YLB-08 draft genomic sequence.</title>
        <authorList>
            <person name="Yu L."/>
        </authorList>
    </citation>
    <scope>NUCLEOTIDE SEQUENCE [LARGE SCALE GENOMIC DNA]</scope>
    <source>
        <strain evidence="2">JCM 20706</strain>
    </source>
</reference>
<dbReference type="Proteomes" id="UP000318126">
    <property type="component" value="Unassembled WGS sequence"/>
</dbReference>
<protein>
    <submittedName>
        <fullName evidence="1">Uncharacterized protein</fullName>
    </submittedName>
</protein>
<gene>
    <name evidence="1" type="ORF">FN961_15215</name>
</gene>
<evidence type="ECO:0000313" key="1">
    <source>
        <dbReference type="EMBL" id="TRY13584.1"/>
    </source>
</evidence>
<dbReference type="OrthoDB" id="6592091at2"/>
<dbReference type="RefSeq" id="WP_144041030.1">
    <property type="nucleotide sequence ID" value="NZ_BMPL01000011.1"/>
</dbReference>
<evidence type="ECO:0000313" key="2">
    <source>
        <dbReference type="Proteomes" id="UP000318126"/>
    </source>
</evidence>
<keyword evidence="2" id="KW-1185">Reference proteome</keyword>
<proteinExistence type="predicted"/>
<name>A0A553JM73_SHEHA</name>
<organism evidence="1 2">
    <name type="scientific">Shewanella hanedai</name>
    <name type="common">Alteromonas hanedai</name>
    <dbReference type="NCBI Taxonomy" id="25"/>
    <lineage>
        <taxon>Bacteria</taxon>
        <taxon>Pseudomonadati</taxon>
        <taxon>Pseudomonadota</taxon>
        <taxon>Gammaproteobacteria</taxon>
        <taxon>Alteromonadales</taxon>
        <taxon>Shewanellaceae</taxon>
        <taxon>Shewanella</taxon>
    </lineage>
</organism>